<keyword evidence="3" id="KW-0868">Chloride</keyword>
<dbReference type="EMBL" id="NCKW01001913">
    <property type="protein sequence ID" value="POM78767.1"/>
    <property type="molecule type" value="Genomic_DNA"/>
</dbReference>
<sequence>MEISHTDGLNLPVSIAILAAYFTAKRFSENVYDVLIVTSHLPRLKKLPKAAYDIPAWEVMKDVAEMGVLTADSTYDDALVLLKRSDMEPVFPIVDSLENRFLLATVTRSRLAYAVSRCQQAGATPIPLTPVSLRQRSSIEAVATAATSLLFPITPRSATPTAMRTIGIDSGIRTPAPVVRAAYGTMDSIPHNDSDEFDDDEAEDGLDELPVQALSTPIHFAFGRGGKIMDWGTNEVCVPSKMTVLIDPSPFQLMEMTPMRRVDMLFRMLKLNNVFVARSGKLMGVISLERMMTFLGTTTPYQAPGLLRTLKNFCSKKHSVSSNSSPSFEKQQRAPIDVPTLASHPPSVAMNMNQMKNASNLHAANATSVVGNSMAIPSRLGAAAGAANGGAAAPMNVSAAQLGQMNLSHVRSAAFKPAVPVAGANVVLPSAGAAAAVPNTAGAGALQLSGRWSLDREDSDSTNDYLEAMGLPLIARQAADKLDLMVIISQTPGDFVITRRTRIFTETKHLKFGQEVNVKNNLITVTGDASQVKTITQLSGFRGVLTDLRSLDPRGRMHVELTLTLPDKPPVIINRYFKKTSESTSLENLPAFDMSLETSGDVKRKR</sequence>
<dbReference type="InterPro" id="IPR046342">
    <property type="entry name" value="CBS_dom_sf"/>
</dbReference>
<accession>A0A2P4YLT2</accession>
<proteinExistence type="predicted"/>
<dbReference type="Proteomes" id="UP000237271">
    <property type="component" value="Unassembled WGS sequence"/>
</dbReference>
<keyword evidence="5" id="KW-1185">Reference proteome</keyword>
<dbReference type="SUPFAM" id="SSF50814">
    <property type="entry name" value="Lipocalins"/>
    <property type="match status" value="1"/>
</dbReference>
<dbReference type="Gene3D" id="3.10.580.10">
    <property type="entry name" value="CBS-domain"/>
    <property type="match status" value="2"/>
</dbReference>
<name>A0A2P4YLT2_9STRA</name>
<dbReference type="Gene3D" id="2.40.128.20">
    <property type="match status" value="1"/>
</dbReference>
<keyword evidence="2" id="KW-0406">Ion transport</keyword>
<dbReference type="InterPro" id="IPR050970">
    <property type="entry name" value="Cl_channel_volt-gated"/>
</dbReference>
<dbReference type="SUPFAM" id="SSF54631">
    <property type="entry name" value="CBS-domain pair"/>
    <property type="match status" value="1"/>
</dbReference>
<evidence type="ECO:0000256" key="3">
    <source>
        <dbReference type="ARBA" id="ARBA00023214"/>
    </source>
</evidence>
<reference evidence="4 5" key="1">
    <citation type="journal article" date="2017" name="Genome Biol. Evol.">
        <title>Phytophthora megakarya and P. palmivora, closely related causal agents of cacao black pod rot, underwent increases in genome sizes and gene numbers by different mechanisms.</title>
        <authorList>
            <person name="Ali S.S."/>
            <person name="Shao J."/>
            <person name="Lary D.J."/>
            <person name="Kronmiller B."/>
            <person name="Shen D."/>
            <person name="Strem M.D."/>
            <person name="Amoako-Attah I."/>
            <person name="Akrofi A.Y."/>
            <person name="Begoude B.A."/>
            <person name="Ten Hoopen G.M."/>
            <person name="Coulibaly K."/>
            <person name="Kebe B.I."/>
            <person name="Melnick R.L."/>
            <person name="Guiltinan M.J."/>
            <person name="Tyler B.M."/>
            <person name="Meinhardt L.W."/>
            <person name="Bailey B.A."/>
        </authorList>
    </citation>
    <scope>NUCLEOTIDE SEQUENCE [LARGE SCALE GENOMIC DNA]</scope>
    <source>
        <strain evidence="5">sbr112.9</strain>
    </source>
</reference>
<evidence type="ECO:0000313" key="4">
    <source>
        <dbReference type="EMBL" id="POM78767.1"/>
    </source>
</evidence>
<keyword evidence="1" id="KW-0813">Transport</keyword>
<organism evidence="4 5">
    <name type="scientific">Phytophthora palmivora</name>
    <dbReference type="NCBI Taxonomy" id="4796"/>
    <lineage>
        <taxon>Eukaryota</taxon>
        <taxon>Sar</taxon>
        <taxon>Stramenopiles</taxon>
        <taxon>Oomycota</taxon>
        <taxon>Peronosporomycetes</taxon>
        <taxon>Peronosporales</taxon>
        <taxon>Peronosporaceae</taxon>
        <taxon>Phytophthora</taxon>
    </lineage>
</organism>
<dbReference type="OrthoDB" id="76592at2759"/>
<dbReference type="GO" id="GO:0005247">
    <property type="term" value="F:voltage-gated chloride channel activity"/>
    <property type="evidence" value="ECO:0007669"/>
    <property type="project" value="TreeGrafter"/>
</dbReference>
<evidence type="ECO:0000256" key="2">
    <source>
        <dbReference type="ARBA" id="ARBA00023065"/>
    </source>
</evidence>
<protein>
    <submittedName>
        <fullName evidence="4">Chloride Channel (ClC) Family</fullName>
    </submittedName>
</protein>
<evidence type="ECO:0000256" key="1">
    <source>
        <dbReference type="ARBA" id="ARBA00022448"/>
    </source>
</evidence>
<dbReference type="AlphaFoldDB" id="A0A2P4YLT2"/>
<dbReference type="PANTHER" id="PTHR45720">
    <property type="entry name" value="CHLORIDE CHANNEL PROTEIN 2"/>
    <property type="match status" value="1"/>
</dbReference>
<dbReference type="PANTHER" id="PTHR45720:SF10">
    <property type="entry name" value="CHLORIDE CHANNEL PROTEIN 2"/>
    <property type="match status" value="1"/>
</dbReference>
<gene>
    <name evidence="4" type="ORF">PHPALM_3667</name>
</gene>
<dbReference type="InterPro" id="IPR012674">
    <property type="entry name" value="Calycin"/>
</dbReference>
<evidence type="ECO:0000313" key="5">
    <source>
        <dbReference type="Proteomes" id="UP000237271"/>
    </source>
</evidence>
<comment type="caution">
    <text evidence="4">The sequence shown here is derived from an EMBL/GenBank/DDBJ whole genome shotgun (WGS) entry which is preliminary data.</text>
</comment>